<reference evidence="2" key="1">
    <citation type="journal article" date="2019" name="MBio">
        <title>Comparative genomics for the elucidation of multidrug resistance (MDR) in Candida lusitaniae.</title>
        <authorList>
            <person name="Kannan A."/>
            <person name="Asner S.A."/>
            <person name="Trachsel E."/>
            <person name="Kelly S."/>
            <person name="Parker J."/>
            <person name="Sanglard D."/>
        </authorList>
    </citation>
    <scope>NUCLEOTIDE SEQUENCE [LARGE SCALE GENOMIC DNA]</scope>
    <source>
        <strain evidence="2">P1</strain>
    </source>
</reference>
<organism evidence="1 2">
    <name type="scientific">Clavispora lusitaniae</name>
    <name type="common">Candida lusitaniae</name>
    <dbReference type="NCBI Taxonomy" id="36911"/>
    <lineage>
        <taxon>Eukaryota</taxon>
        <taxon>Fungi</taxon>
        <taxon>Dikarya</taxon>
        <taxon>Ascomycota</taxon>
        <taxon>Saccharomycotina</taxon>
        <taxon>Pichiomycetes</taxon>
        <taxon>Metschnikowiaceae</taxon>
        <taxon>Clavispora</taxon>
    </lineage>
</organism>
<keyword evidence="2" id="KW-1185">Reference proteome</keyword>
<gene>
    <name evidence="1" type="ORF">EJF14_10193</name>
</gene>
<dbReference type="Proteomes" id="UP000326582">
    <property type="component" value="Chromosome 1"/>
</dbReference>
<evidence type="ECO:0000313" key="1">
    <source>
        <dbReference type="EMBL" id="QFZ25108.1"/>
    </source>
</evidence>
<name>A0ACD0WCW5_CLALS</name>
<protein>
    <submittedName>
        <fullName evidence="1">Uncharacterized protein</fullName>
    </submittedName>
</protein>
<dbReference type="EMBL" id="CP038484">
    <property type="protein sequence ID" value="QFZ25108.1"/>
    <property type="molecule type" value="Genomic_DNA"/>
</dbReference>
<proteinExistence type="predicted"/>
<accession>A0ACD0WCW5</accession>
<evidence type="ECO:0000313" key="2">
    <source>
        <dbReference type="Proteomes" id="UP000326582"/>
    </source>
</evidence>
<sequence>MQESTRKSGIHKFQSSRTRFRSNPTQPAELRKISKGRTCDSTHVHIHPIDRYRATYSHLEVFDLLDLLDLA</sequence>